<gene>
    <name evidence="2" type="ORF">NDU88_001190</name>
</gene>
<keyword evidence="3" id="KW-1185">Reference proteome</keyword>
<feature type="region of interest" description="Disordered" evidence="1">
    <location>
        <begin position="21"/>
        <end position="71"/>
    </location>
</feature>
<accession>A0AAV7Q918</accession>
<dbReference type="Proteomes" id="UP001066276">
    <property type="component" value="Chromosome 6"/>
</dbReference>
<feature type="compositionally biased region" description="Basic and acidic residues" evidence="1">
    <location>
        <begin position="58"/>
        <end position="71"/>
    </location>
</feature>
<dbReference type="AlphaFoldDB" id="A0AAV7Q918"/>
<reference evidence="2" key="1">
    <citation type="journal article" date="2022" name="bioRxiv">
        <title>Sequencing and chromosome-scale assembly of the giantPleurodeles waltlgenome.</title>
        <authorList>
            <person name="Brown T."/>
            <person name="Elewa A."/>
            <person name="Iarovenko S."/>
            <person name="Subramanian E."/>
            <person name="Araus A.J."/>
            <person name="Petzold A."/>
            <person name="Susuki M."/>
            <person name="Suzuki K.-i.T."/>
            <person name="Hayashi T."/>
            <person name="Toyoda A."/>
            <person name="Oliveira C."/>
            <person name="Osipova E."/>
            <person name="Leigh N.D."/>
            <person name="Simon A."/>
            <person name="Yun M.H."/>
        </authorList>
    </citation>
    <scope>NUCLEOTIDE SEQUENCE</scope>
    <source>
        <strain evidence="2">20211129_DDA</strain>
        <tissue evidence="2">Liver</tissue>
    </source>
</reference>
<evidence type="ECO:0000313" key="2">
    <source>
        <dbReference type="EMBL" id="KAJ1134743.1"/>
    </source>
</evidence>
<organism evidence="2 3">
    <name type="scientific">Pleurodeles waltl</name>
    <name type="common">Iberian ribbed newt</name>
    <dbReference type="NCBI Taxonomy" id="8319"/>
    <lineage>
        <taxon>Eukaryota</taxon>
        <taxon>Metazoa</taxon>
        <taxon>Chordata</taxon>
        <taxon>Craniata</taxon>
        <taxon>Vertebrata</taxon>
        <taxon>Euteleostomi</taxon>
        <taxon>Amphibia</taxon>
        <taxon>Batrachia</taxon>
        <taxon>Caudata</taxon>
        <taxon>Salamandroidea</taxon>
        <taxon>Salamandridae</taxon>
        <taxon>Pleurodelinae</taxon>
        <taxon>Pleurodeles</taxon>
    </lineage>
</organism>
<sequence>MAERTTKPEVTSEEEFQVTNTEIEGAVGQMVCGSDKPEEDLWTETGERKTPGTQGGQRPRETERRETANED</sequence>
<name>A0AAV7Q918_PLEWA</name>
<evidence type="ECO:0000313" key="3">
    <source>
        <dbReference type="Proteomes" id="UP001066276"/>
    </source>
</evidence>
<dbReference type="EMBL" id="JANPWB010000010">
    <property type="protein sequence ID" value="KAJ1134743.1"/>
    <property type="molecule type" value="Genomic_DNA"/>
</dbReference>
<protein>
    <submittedName>
        <fullName evidence="2">Uncharacterized protein</fullName>
    </submittedName>
</protein>
<comment type="caution">
    <text evidence="2">The sequence shown here is derived from an EMBL/GenBank/DDBJ whole genome shotgun (WGS) entry which is preliminary data.</text>
</comment>
<evidence type="ECO:0000256" key="1">
    <source>
        <dbReference type="SAM" id="MobiDB-lite"/>
    </source>
</evidence>
<proteinExistence type="predicted"/>